<dbReference type="GO" id="GO:0005484">
    <property type="term" value="F:SNAP receptor activity"/>
    <property type="evidence" value="ECO:0007669"/>
    <property type="project" value="TreeGrafter"/>
</dbReference>
<keyword evidence="4" id="KW-0813">Transport</keyword>
<proteinExistence type="inferred from homology"/>
<feature type="transmembrane region" description="Helical" evidence="12">
    <location>
        <begin position="180"/>
        <end position="199"/>
    </location>
</feature>
<evidence type="ECO:0000256" key="5">
    <source>
        <dbReference type="ARBA" id="ARBA00022692"/>
    </source>
</evidence>
<evidence type="ECO:0000256" key="12">
    <source>
        <dbReference type="SAM" id="Phobius"/>
    </source>
</evidence>
<organism evidence="13 14">
    <name type="scientific">Henosepilachna vigintioctopunctata</name>
    <dbReference type="NCBI Taxonomy" id="420089"/>
    <lineage>
        <taxon>Eukaryota</taxon>
        <taxon>Metazoa</taxon>
        <taxon>Ecdysozoa</taxon>
        <taxon>Arthropoda</taxon>
        <taxon>Hexapoda</taxon>
        <taxon>Insecta</taxon>
        <taxon>Pterygota</taxon>
        <taxon>Neoptera</taxon>
        <taxon>Endopterygota</taxon>
        <taxon>Coleoptera</taxon>
        <taxon>Polyphaga</taxon>
        <taxon>Cucujiformia</taxon>
        <taxon>Coccinelloidea</taxon>
        <taxon>Coccinellidae</taxon>
        <taxon>Epilachninae</taxon>
        <taxon>Epilachnini</taxon>
        <taxon>Henosepilachna</taxon>
    </lineage>
</organism>
<keyword evidence="9 12" id="KW-1133">Transmembrane helix</keyword>
<keyword evidence="10 12" id="KW-0472">Membrane</keyword>
<dbReference type="Pfam" id="PF09753">
    <property type="entry name" value="Use1"/>
    <property type="match status" value="2"/>
</dbReference>
<protein>
    <recommendedName>
        <fullName evidence="3">Vesicle transport protein USE1</fullName>
    </recommendedName>
    <alternativeName>
        <fullName evidence="11">USE1-like protein</fullName>
    </alternativeName>
</protein>
<sequence length="206" mass="24259">MSLSRQEINLRRLLAKCELLIKTHKNDERFPKYITSLEDMLLEVKKLIEPSNNAIILYQKRINALKNELGMAITEIDAGDFQSMREDLLNLRQRNVSKTKTYNDLEDIIKYNENIQQKITNDMLSLTKSLKEQSELANKIIKKDNDVLTKSSVLTDQNKSKLENESTKLAEHSRKAWKCWMWVMLLLVMVVFINMVLFMKVMKKKY</sequence>
<dbReference type="PANTHER" id="PTHR13050">
    <property type="entry name" value="USE1-LIKE PROTEIN"/>
    <property type="match status" value="1"/>
</dbReference>
<keyword evidence="14" id="KW-1185">Reference proteome</keyword>
<dbReference type="PANTHER" id="PTHR13050:SF7">
    <property type="entry name" value="VESICLE TRANSPORT PROTEIN USE1"/>
    <property type="match status" value="1"/>
</dbReference>
<dbReference type="GO" id="GO:0015031">
    <property type="term" value="P:protein transport"/>
    <property type="evidence" value="ECO:0007669"/>
    <property type="project" value="UniProtKB-KW"/>
</dbReference>
<evidence type="ECO:0000313" key="13">
    <source>
        <dbReference type="EMBL" id="KAK9871633.1"/>
    </source>
</evidence>
<dbReference type="GO" id="GO:0031201">
    <property type="term" value="C:SNARE complex"/>
    <property type="evidence" value="ECO:0007669"/>
    <property type="project" value="TreeGrafter"/>
</dbReference>
<evidence type="ECO:0000256" key="2">
    <source>
        <dbReference type="ARBA" id="ARBA00007891"/>
    </source>
</evidence>
<keyword evidence="7" id="KW-0931">ER-Golgi transport</keyword>
<evidence type="ECO:0000256" key="9">
    <source>
        <dbReference type="ARBA" id="ARBA00022989"/>
    </source>
</evidence>
<reference evidence="13 14" key="1">
    <citation type="submission" date="2023-03" db="EMBL/GenBank/DDBJ databases">
        <title>Genome insight into feeding habits of ladybird beetles.</title>
        <authorList>
            <person name="Li H.-S."/>
            <person name="Huang Y.-H."/>
            <person name="Pang H."/>
        </authorList>
    </citation>
    <scope>NUCLEOTIDE SEQUENCE [LARGE SCALE GENOMIC DNA]</scope>
    <source>
        <strain evidence="13">SYSU_2023b</strain>
        <tissue evidence="13">Whole body</tissue>
    </source>
</reference>
<dbReference type="GO" id="GO:0005789">
    <property type="term" value="C:endoplasmic reticulum membrane"/>
    <property type="evidence" value="ECO:0007669"/>
    <property type="project" value="UniProtKB-SubCell"/>
</dbReference>
<evidence type="ECO:0000256" key="10">
    <source>
        <dbReference type="ARBA" id="ARBA00023136"/>
    </source>
</evidence>
<name>A0AAW1TSG6_9CUCU</name>
<evidence type="ECO:0000256" key="4">
    <source>
        <dbReference type="ARBA" id="ARBA00022448"/>
    </source>
</evidence>
<evidence type="ECO:0000256" key="3">
    <source>
        <dbReference type="ARBA" id="ARBA00015843"/>
    </source>
</evidence>
<gene>
    <name evidence="13" type="ORF">WA026_013013</name>
</gene>
<comment type="subcellular location">
    <subcellularLocation>
        <location evidence="1">Endoplasmic reticulum membrane</location>
        <topology evidence="1">Single-pass type IV membrane protein</topology>
    </subcellularLocation>
</comment>
<evidence type="ECO:0000256" key="7">
    <source>
        <dbReference type="ARBA" id="ARBA00022892"/>
    </source>
</evidence>
<evidence type="ECO:0000256" key="1">
    <source>
        <dbReference type="ARBA" id="ARBA00004163"/>
    </source>
</evidence>
<accession>A0AAW1TSG6</accession>
<dbReference type="AlphaFoldDB" id="A0AAW1TSG6"/>
<keyword evidence="5 12" id="KW-0812">Transmembrane</keyword>
<keyword evidence="8" id="KW-0653">Protein transport</keyword>
<dbReference type="InterPro" id="IPR019150">
    <property type="entry name" value="Vesicle_transport_protein_Use1"/>
</dbReference>
<evidence type="ECO:0000256" key="11">
    <source>
        <dbReference type="ARBA" id="ARBA00032711"/>
    </source>
</evidence>
<keyword evidence="6" id="KW-0256">Endoplasmic reticulum</keyword>
<comment type="similarity">
    <text evidence="2">Belongs to the USE1 family.</text>
</comment>
<dbReference type="GO" id="GO:0006890">
    <property type="term" value="P:retrograde vesicle-mediated transport, Golgi to endoplasmic reticulum"/>
    <property type="evidence" value="ECO:0007669"/>
    <property type="project" value="TreeGrafter"/>
</dbReference>
<dbReference type="CDD" id="cd15860">
    <property type="entry name" value="SNARE_USE1"/>
    <property type="match status" value="1"/>
</dbReference>
<evidence type="ECO:0000313" key="14">
    <source>
        <dbReference type="Proteomes" id="UP001431783"/>
    </source>
</evidence>
<dbReference type="Proteomes" id="UP001431783">
    <property type="component" value="Unassembled WGS sequence"/>
</dbReference>
<evidence type="ECO:0000256" key="8">
    <source>
        <dbReference type="ARBA" id="ARBA00022927"/>
    </source>
</evidence>
<dbReference type="EMBL" id="JARQZJ010000006">
    <property type="protein sequence ID" value="KAK9871633.1"/>
    <property type="molecule type" value="Genomic_DNA"/>
</dbReference>
<comment type="caution">
    <text evidence="13">The sequence shown here is derived from an EMBL/GenBank/DDBJ whole genome shotgun (WGS) entry which is preliminary data.</text>
</comment>
<evidence type="ECO:0000256" key="6">
    <source>
        <dbReference type="ARBA" id="ARBA00022824"/>
    </source>
</evidence>